<name>A0A9Q2W538_9MICO</name>
<dbReference type="EMBL" id="JAHEWX010000007">
    <property type="protein sequence ID" value="MBT1541696.1"/>
    <property type="molecule type" value="Genomic_DNA"/>
</dbReference>
<protein>
    <submittedName>
        <fullName evidence="1">Pyridoxamine 5'-phosphate oxidase family protein</fullName>
    </submittedName>
</protein>
<dbReference type="Proteomes" id="UP000709437">
    <property type="component" value="Unassembled WGS sequence"/>
</dbReference>
<accession>A0A9Q2W538</accession>
<reference evidence="1" key="1">
    <citation type="submission" date="2021-05" db="EMBL/GenBank/DDBJ databases">
        <title>Whole genome sequence of Curtobacterium flaccumfaciens pv. flaccumfaciens strain CFBP 3417.</title>
        <authorList>
            <person name="Osdaghi E."/>
            <person name="Taghouti G."/>
            <person name="Portier P."/>
            <person name="Fazliarab A."/>
            <person name="Taghavi S.M."/>
            <person name="Briand M."/>
            <person name="Le-Saux M."/>
            <person name="Jacques M.-A."/>
        </authorList>
    </citation>
    <scope>NUCLEOTIDE SEQUENCE</scope>
    <source>
        <strain evidence="1">CFBP 3417</strain>
    </source>
</reference>
<proteinExistence type="predicted"/>
<gene>
    <name evidence="1" type="ORF">KK103_07990</name>
</gene>
<evidence type="ECO:0000313" key="1">
    <source>
        <dbReference type="EMBL" id="MBT1541696.1"/>
    </source>
</evidence>
<dbReference type="InterPro" id="IPR012349">
    <property type="entry name" value="Split_barrel_FMN-bd"/>
</dbReference>
<organism evidence="1 2">
    <name type="scientific">Curtobacterium flaccumfaciens pv. flaccumfaciens</name>
    <dbReference type="NCBI Taxonomy" id="138532"/>
    <lineage>
        <taxon>Bacteria</taxon>
        <taxon>Bacillati</taxon>
        <taxon>Actinomycetota</taxon>
        <taxon>Actinomycetes</taxon>
        <taxon>Micrococcales</taxon>
        <taxon>Microbacteriaceae</taxon>
        <taxon>Curtobacterium</taxon>
    </lineage>
</organism>
<dbReference type="Pfam" id="PF12900">
    <property type="entry name" value="Pyridox_ox_2"/>
    <property type="match status" value="1"/>
</dbReference>
<dbReference type="PANTHER" id="PTHR34071">
    <property type="entry name" value="5-NITROIMIDAZOLE ANTIBIOTICS RESISTANCE PROTEIN, NIMA-FAMILY-RELATED PROTEIN-RELATED"/>
    <property type="match status" value="1"/>
</dbReference>
<dbReference type="InterPro" id="IPR024747">
    <property type="entry name" value="Pyridox_Oxase-rel"/>
</dbReference>
<dbReference type="PANTHER" id="PTHR34071:SF2">
    <property type="entry name" value="FLAVIN-NUCLEOTIDE-BINDING PROTEIN"/>
    <property type="match status" value="1"/>
</dbReference>
<dbReference type="AlphaFoldDB" id="A0A9Q2W538"/>
<comment type="caution">
    <text evidence="1">The sequence shown here is derived from an EMBL/GenBank/DDBJ whole genome shotgun (WGS) entry which is preliminary data.</text>
</comment>
<sequence>MPTPNAQPHPTEPVADGPSLRVRRLRDRQSDDPGVLDAILAEAHVAHVGIVRGGHPVVLPFLCAVGDLGDGPVMLLHGSTGGGLFLDAGAEGVPVAATVTHLDGLVFARSTNDSSANYRSAMIAGRATVVPTDLRAEALWQVADHLMPGRRAEVREMTAKEVRATQVLQLPLDRASVKVRAHGVGEDPADGEDHTVWAGVLPLAVRAGVPISGDISGDSPVDASVLALSARLDRLAADREARIAAAMRVASV</sequence>
<dbReference type="Gene3D" id="2.30.110.10">
    <property type="entry name" value="Electron Transport, Fmn-binding Protein, Chain A"/>
    <property type="match status" value="1"/>
</dbReference>
<dbReference type="RefSeq" id="WP_214562805.1">
    <property type="nucleotide sequence ID" value="NZ_JAHEWX010000007.1"/>
</dbReference>
<dbReference type="SUPFAM" id="SSF50475">
    <property type="entry name" value="FMN-binding split barrel"/>
    <property type="match status" value="1"/>
</dbReference>
<evidence type="ECO:0000313" key="2">
    <source>
        <dbReference type="Proteomes" id="UP000709437"/>
    </source>
</evidence>